<dbReference type="InterPro" id="IPR044861">
    <property type="entry name" value="IPNS-like_FE2OG_OXY"/>
</dbReference>
<feature type="domain" description="Isopenicillin N synthase-like Fe(2+) 2OG dioxygenase" evidence="5">
    <location>
        <begin position="43"/>
        <end position="97"/>
    </location>
</feature>
<evidence type="ECO:0000256" key="1">
    <source>
        <dbReference type="ARBA" id="ARBA00008056"/>
    </source>
</evidence>
<dbReference type="Proteomes" id="UP000004994">
    <property type="component" value="Chromosome 9"/>
</dbReference>
<dbReference type="OMA" id="KAMECAD"/>
<evidence type="ECO:0000256" key="3">
    <source>
        <dbReference type="ARBA" id="ARBA00023002"/>
    </source>
</evidence>
<reference evidence="6" key="2">
    <citation type="submission" date="2019-01" db="UniProtKB">
        <authorList>
            <consortium name="EnsemblPlants"/>
        </authorList>
    </citation>
    <scope>IDENTIFICATION</scope>
    <source>
        <strain evidence="6">cv. Heinz 1706</strain>
    </source>
</reference>
<keyword evidence="4" id="KW-0408">Iron</keyword>
<sequence length="118" mass="13752">MFFLVSRKAYVEYLKHVIKLGETLSEGLGLKRDHLKAMECADKHTDISFFTILLQDQSGGLQVVHYNQWLDVEPIKHRLVVNIADFLQVCNKTYLCSLKYLQFCYFSQSDFGLFEPPK</sequence>
<keyword evidence="3" id="KW-0560">Oxidoreductase</keyword>
<dbReference type="InterPro" id="IPR027443">
    <property type="entry name" value="IPNS-like_sf"/>
</dbReference>
<dbReference type="Gene3D" id="2.60.120.330">
    <property type="entry name" value="B-lactam Antibiotic, Isopenicillin N Synthase, Chain"/>
    <property type="match status" value="1"/>
</dbReference>
<keyword evidence="2" id="KW-0479">Metal-binding</keyword>
<dbReference type="InParanoid" id="A0A3Q7I7B1"/>
<dbReference type="GO" id="GO:0046872">
    <property type="term" value="F:metal ion binding"/>
    <property type="evidence" value="ECO:0007669"/>
    <property type="project" value="UniProtKB-KW"/>
</dbReference>
<dbReference type="STRING" id="4081.A0A3Q7I7B1"/>
<dbReference type="SUPFAM" id="SSF51197">
    <property type="entry name" value="Clavaminate synthase-like"/>
    <property type="match status" value="1"/>
</dbReference>
<dbReference type="Gramene" id="Solyc09g089840.2.1">
    <property type="protein sequence ID" value="Solyc09g089840.2.1"/>
    <property type="gene ID" value="Solyc09g089840.2"/>
</dbReference>
<proteinExistence type="inferred from homology"/>
<dbReference type="GO" id="GO:0016491">
    <property type="term" value="F:oxidoreductase activity"/>
    <property type="evidence" value="ECO:0007669"/>
    <property type="project" value="UniProtKB-KW"/>
</dbReference>
<dbReference type="AlphaFoldDB" id="A0A3Q7I7B1"/>
<keyword evidence="7" id="KW-1185">Reference proteome</keyword>
<dbReference type="PANTHER" id="PTHR10209:SF429">
    <property type="entry name" value="1-AMINOCYCLOPROPANE-1-CARBOXYLATE OXIDASE HOMOLOG 1-LIKE"/>
    <property type="match status" value="1"/>
</dbReference>
<evidence type="ECO:0000256" key="2">
    <source>
        <dbReference type="ARBA" id="ARBA00022723"/>
    </source>
</evidence>
<accession>A0A3Q7I7B1</accession>
<dbReference type="PaxDb" id="4081-Solyc09g089840.1.1"/>
<evidence type="ECO:0000259" key="5">
    <source>
        <dbReference type="Pfam" id="PF03171"/>
    </source>
</evidence>
<comment type="similarity">
    <text evidence="1">Belongs to the iron/ascorbate-dependent oxidoreductase family.</text>
</comment>
<evidence type="ECO:0000256" key="4">
    <source>
        <dbReference type="ARBA" id="ARBA00023004"/>
    </source>
</evidence>
<dbReference type="Pfam" id="PF03171">
    <property type="entry name" value="2OG-FeII_Oxy"/>
    <property type="match status" value="1"/>
</dbReference>
<dbReference type="PANTHER" id="PTHR10209">
    <property type="entry name" value="OXIDOREDUCTASE, 2OG-FE II OXYGENASE FAMILY PROTEIN"/>
    <property type="match status" value="1"/>
</dbReference>
<evidence type="ECO:0000313" key="7">
    <source>
        <dbReference type="Proteomes" id="UP000004994"/>
    </source>
</evidence>
<protein>
    <recommendedName>
        <fullName evidence="5">Isopenicillin N synthase-like Fe(2+) 2OG dioxygenase domain-containing protein</fullName>
    </recommendedName>
</protein>
<organism evidence="6">
    <name type="scientific">Solanum lycopersicum</name>
    <name type="common">Tomato</name>
    <name type="synonym">Lycopersicon esculentum</name>
    <dbReference type="NCBI Taxonomy" id="4081"/>
    <lineage>
        <taxon>Eukaryota</taxon>
        <taxon>Viridiplantae</taxon>
        <taxon>Streptophyta</taxon>
        <taxon>Embryophyta</taxon>
        <taxon>Tracheophyta</taxon>
        <taxon>Spermatophyta</taxon>
        <taxon>Magnoliopsida</taxon>
        <taxon>eudicotyledons</taxon>
        <taxon>Gunneridae</taxon>
        <taxon>Pentapetalae</taxon>
        <taxon>asterids</taxon>
        <taxon>lamiids</taxon>
        <taxon>Solanales</taxon>
        <taxon>Solanaceae</taxon>
        <taxon>Solanoideae</taxon>
        <taxon>Solaneae</taxon>
        <taxon>Solanum</taxon>
        <taxon>Solanum subgen. Lycopersicon</taxon>
    </lineage>
</organism>
<reference evidence="6" key="1">
    <citation type="journal article" date="2012" name="Nature">
        <title>The tomato genome sequence provides insights into fleshy fruit evolution.</title>
        <authorList>
            <consortium name="Tomato Genome Consortium"/>
        </authorList>
    </citation>
    <scope>NUCLEOTIDE SEQUENCE [LARGE SCALE GENOMIC DNA]</scope>
    <source>
        <strain evidence="6">cv. Heinz 1706</strain>
    </source>
</reference>
<dbReference type="EnsemblPlants" id="Solyc09g089840.2.1">
    <property type="protein sequence ID" value="Solyc09g089840.2.1"/>
    <property type="gene ID" value="Solyc09g089840.2"/>
</dbReference>
<name>A0A3Q7I7B1_SOLLC</name>
<evidence type="ECO:0000313" key="6">
    <source>
        <dbReference type="EnsemblPlants" id="Solyc09g089840.2.1"/>
    </source>
</evidence>